<comment type="similarity">
    <text evidence="5">Belongs to the peroxiredoxin family. Prx6 subfamily.</text>
</comment>
<dbReference type="CDD" id="cd03016">
    <property type="entry name" value="PRX_1cys"/>
    <property type="match status" value="1"/>
</dbReference>
<name>A0A7S0RJK0_9CHLO</name>
<dbReference type="GO" id="GO:0140824">
    <property type="term" value="F:thioredoxin-dependent peroxiredoxin activity"/>
    <property type="evidence" value="ECO:0007669"/>
    <property type="project" value="UniProtKB-EC"/>
</dbReference>
<evidence type="ECO:0000256" key="8">
    <source>
        <dbReference type="PIRSR" id="PIRSR000239-1"/>
    </source>
</evidence>
<organism evidence="10">
    <name type="scientific">Pyramimonas obovata</name>
    <dbReference type="NCBI Taxonomy" id="1411642"/>
    <lineage>
        <taxon>Eukaryota</taxon>
        <taxon>Viridiplantae</taxon>
        <taxon>Chlorophyta</taxon>
        <taxon>Pyramimonadophyceae</taxon>
        <taxon>Pyramimonadales</taxon>
        <taxon>Pyramimonadaceae</taxon>
        <taxon>Pyramimonas</taxon>
        <taxon>Pyramimonas incertae sedis</taxon>
    </lineage>
</organism>
<dbReference type="GO" id="GO:0005739">
    <property type="term" value="C:mitochondrion"/>
    <property type="evidence" value="ECO:0007669"/>
    <property type="project" value="TreeGrafter"/>
</dbReference>
<comment type="catalytic activity">
    <reaction evidence="6 7">
        <text>a hydroperoxide + [thioredoxin]-dithiol = an alcohol + [thioredoxin]-disulfide + H2O</text>
        <dbReference type="Rhea" id="RHEA:62620"/>
        <dbReference type="Rhea" id="RHEA-COMP:10698"/>
        <dbReference type="Rhea" id="RHEA-COMP:10700"/>
        <dbReference type="ChEBI" id="CHEBI:15377"/>
        <dbReference type="ChEBI" id="CHEBI:29950"/>
        <dbReference type="ChEBI" id="CHEBI:30879"/>
        <dbReference type="ChEBI" id="CHEBI:35924"/>
        <dbReference type="ChEBI" id="CHEBI:50058"/>
        <dbReference type="EC" id="1.11.1.24"/>
    </reaction>
</comment>
<dbReference type="PANTHER" id="PTHR43503:SF4">
    <property type="entry name" value="PEROXIREDOXIN-6"/>
    <property type="match status" value="1"/>
</dbReference>
<evidence type="ECO:0000259" key="9">
    <source>
        <dbReference type="PROSITE" id="PS51352"/>
    </source>
</evidence>
<sequence>MGHGLNLGDVVPDFTAFTAEESTFDWHAWIDGSWAMLCSHPADFTPVCTTELGYLAKIMPEFEKRGVKVAAISCQSSESHKEWITDIEATHFAEGSKVTFPLIEDTSRRISEAYGMLDPDEKFEGLPMACRAVFIIGPDKTLKLSILYPATTGRNFHEILRVIDSLQLTANHKVATPANWTHGGKVMVLPTLADAEAKELFSTPARPEGFVKLEVPSQKGYLRMTDDPVTKLQ</sequence>
<dbReference type="PIRSF" id="PIRSF000239">
    <property type="entry name" value="AHPC"/>
    <property type="match status" value="1"/>
</dbReference>
<comment type="function">
    <text evidence="7">Thiol-specific peroxidase that catalyzes the reduction of hydrogen peroxide and organic hydroperoxides to water and alcohols, respectively.</text>
</comment>
<dbReference type="PANTHER" id="PTHR43503">
    <property type="entry name" value="MCG48959-RELATED"/>
    <property type="match status" value="1"/>
</dbReference>
<dbReference type="InterPro" id="IPR019479">
    <property type="entry name" value="Peroxiredoxin_C"/>
</dbReference>
<keyword evidence="1 7" id="KW-0575">Peroxidase</keyword>
<accession>A0A7S0RJK0</accession>
<reference evidence="10" key="1">
    <citation type="submission" date="2021-01" db="EMBL/GenBank/DDBJ databases">
        <authorList>
            <person name="Corre E."/>
            <person name="Pelletier E."/>
            <person name="Niang G."/>
            <person name="Scheremetjew M."/>
            <person name="Finn R."/>
            <person name="Kale V."/>
            <person name="Holt S."/>
            <person name="Cochrane G."/>
            <person name="Meng A."/>
            <person name="Brown T."/>
            <person name="Cohen L."/>
        </authorList>
    </citation>
    <scope>NUCLEOTIDE SEQUENCE</scope>
    <source>
        <strain evidence="10">CCMP722</strain>
    </source>
</reference>
<evidence type="ECO:0000256" key="5">
    <source>
        <dbReference type="ARBA" id="ARBA00025719"/>
    </source>
</evidence>
<dbReference type="AlphaFoldDB" id="A0A7S0RJK0"/>
<evidence type="ECO:0000256" key="1">
    <source>
        <dbReference type="ARBA" id="ARBA00022559"/>
    </source>
</evidence>
<dbReference type="EMBL" id="HBFA01028743">
    <property type="protein sequence ID" value="CAD8679419.1"/>
    <property type="molecule type" value="Transcribed_RNA"/>
</dbReference>
<dbReference type="InterPro" id="IPR024706">
    <property type="entry name" value="Peroxiredoxin_AhpC-typ"/>
</dbReference>
<dbReference type="Gene3D" id="3.40.30.10">
    <property type="entry name" value="Glutaredoxin"/>
    <property type="match status" value="1"/>
</dbReference>
<gene>
    <name evidence="10" type="ORF">POBO1169_LOCUS14549</name>
</gene>
<dbReference type="InterPro" id="IPR045020">
    <property type="entry name" value="PRX_1cys"/>
</dbReference>
<dbReference type="FunFam" id="3.40.30.10:FF:000011">
    <property type="entry name" value="Peroxiredoxin PRX1"/>
    <property type="match status" value="1"/>
</dbReference>
<evidence type="ECO:0000313" key="10">
    <source>
        <dbReference type="EMBL" id="CAD8679419.1"/>
    </source>
</evidence>
<keyword evidence="3 7" id="KW-0560">Oxidoreductase</keyword>
<dbReference type="SUPFAM" id="SSF52833">
    <property type="entry name" value="Thioredoxin-like"/>
    <property type="match status" value="1"/>
</dbReference>
<feature type="domain" description="Thioredoxin" evidence="9">
    <location>
        <begin position="5"/>
        <end position="168"/>
    </location>
</feature>
<dbReference type="Gene3D" id="3.30.1020.10">
    <property type="entry name" value="Antioxidant, Horf6, Chain A, domain2"/>
    <property type="match status" value="1"/>
</dbReference>
<evidence type="ECO:0000256" key="4">
    <source>
        <dbReference type="ARBA" id="ARBA00023284"/>
    </source>
</evidence>
<dbReference type="InterPro" id="IPR036249">
    <property type="entry name" value="Thioredoxin-like_sf"/>
</dbReference>
<keyword evidence="2 7" id="KW-0049">Antioxidant</keyword>
<dbReference type="GO" id="GO:0045454">
    <property type="term" value="P:cell redox homeostasis"/>
    <property type="evidence" value="ECO:0007669"/>
    <property type="project" value="TreeGrafter"/>
</dbReference>
<dbReference type="InterPro" id="IPR013766">
    <property type="entry name" value="Thioredoxin_domain"/>
</dbReference>
<dbReference type="EC" id="1.11.1.24" evidence="7"/>
<keyword evidence="4 7" id="KW-0676">Redox-active center</keyword>
<dbReference type="GO" id="GO:0005829">
    <property type="term" value="C:cytosol"/>
    <property type="evidence" value="ECO:0007669"/>
    <property type="project" value="TreeGrafter"/>
</dbReference>
<dbReference type="InterPro" id="IPR000866">
    <property type="entry name" value="AhpC/TSA"/>
</dbReference>
<dbReference type="Pfam" id="PF00578">
    <property type="entry name" value="AhpC-TSA"/>
    <property type="match status" value="1"/>
</dbReference>
<protein>
    <recommendedName>
        <fullName evidence="7">Peroxiredoxin</fullName>
        <ecNumber evidence="7">1.11.1.24</ecNumber>
    </recommendedName>
</protein>
<evidence type="ECO:0000256" key="6">
    <source>
        <dbReference type="ARBA" id="ARBA00049091"/>
    </source>
</evidence>
<dbReference type="FunFam" id="3.30.1020.10:FF:000001">
    <property type="entry name" value="1-Cys peroxiredoxin"/>
    <property type="match status" value="1"/>
</dbReference>
<evidence type="ECO:0000256" key="7">
    <source>
        <dbReference type="PIRNR" id="PIRNR000239"/>
    </source>
</evidence>
<dbReference type="Pfam" id="PF10417">
    <property type="entry name" value="1-cysPrx_C"/>
    <property type="match status" value="1"/>
</dbReference>
<feature type="active site" description="Cysteine sulfenic acid (-SOH) intermediate; for peroxidase activity" evidence="8">
    <location>
        <position position="48"/>
    </location>
</feature>
<proteinExistence type="inferred from homology"/>
<evidence type="ECO:0000256" key="2">
    <source>
        <dbReference type="ARBA" id="ARBA00022862"/>
    </source>
</evidence>
<dbReference type="PROSITE" id="PS51352">
    <property type="entry name" value="THIOREDOXIN_2"/>
    <property type="match status" value="1"/>
</dbReference>
<evidence type="ECO:0000256" key="3">
    <source>
        <dbReference type="ARBA" id="ARBA00023002"/>
    </source>
</evidence>